<dbReference type="InParanoid" id="C0P0B0"/>
<dbReference type="HOGENOM" id="CLU_1146908_0_0_1"/>
<keyword evidence="2" id="KW-1185">Reference proteome</keyword>
<sequence length="242" mass="26649">MENTGGQEQGRSTVHTVLVSHCWIGSFVVAANCSLPVCVSSHSLLLRAGESRTGGGASADYNTWGKYHAVIQRGLKCSEWPCHAILLFMYHMTLLARSVLAISVSQTRMWFQEILRSFSIQGLFAVDMILYHSLRVVTKIKESMESFPLCIPELNYIEMVLFFLMRLGEFSICFSWAEQGLNMNPTAAALKKRPLDQEGVSNGPVINALKDGMLPATKESGIAAALAPVMGMCNACQGMWLH</sequence>
<dbReference type="Proteomes" id="UP000001631">
    <property type="component" value="Unassembled WGS sequence"/>
</dbReference>
<reference evidence="1" key="1">
    <citation type="submission" date="2009-02" db="EMBL/GenBank/DDBJ databases">
        <title>The Genome Sequence of Ajellomyces capsulatus strain G186AR.</title>
        <authorList>
            <consortium name="The Broad Institute Genome Sequencing Platform"/>
            <person name="Champion M."/>
            <person name="Cuomo C."/>
            <person name="Ma L.-J."/>
            <person name="Henn M.R."/>
            <person name="Sil A."/>
            <person name="Goldman B."/>
            <person name="Young S.K."/>
            <person name="Kodira C.D."/>
            <person name="Zeng Q."/>
            <person name="Koehrsen M."/>
            <person name="Alvarado L."/>
            <person name="Berlin A."/>
            <person name="Borenstein D."/>
            <person name="Chen Z."/>
            <person name="Engels R."/>
            <person name="Freedman E."/>
            <person name="Gellesch M."/>
            <person name="Goldberg J."/>
            <person name="Griggs A."/>
            <person name="Gujja S."/>
            <person name="Heiman D."/>
            <person name="Hepburn T."/>
            <person name="Howarth C."/>
            <person name="Jen D."/>
            <person name="Larson L."/>
            <person name="Lewis B."/>
            <person name="Mehta T."/>
            <person name="Park D."/>
            <person name="Pearson M."/>
            <person name="Roberts A."/>
            <person name="Saif S."/>
            <person name="Shea T."/>
            <person name="Shenoy N."/>
            <person name="Sisk P."/>
            <person name="Stolte C."/>
            <person name="Sykes S."/>
            <person name="Walk T."/>
            <person name="White J."/>
            <person name="Yandava C."/>
            <person name="Klein B."/>
            <person name="McEwen J.G."/>
            <person name="Puccia R."/>
            <person name="Goldman G.H."/>
            <person name="Felipe M.S."/>
            <person name="Nino-Vega G."/>
            <person name="San-Blas G."/>
            <person name="Taylor J."/>
            <person name="Mendoza L."/>
            <person name="Galagan J."/>
            <person name="Nusbaum C."/>
            <person name="Birren B."/>
        </authorList>
    </citation>
    <scope>NUCLEOTIDE SEQUENCE</scope>
    <source>
        <strain evidence="1">G186AR</strain>
    </source>
</reference>
<name>C0P0B0_AJECG</name>
<dbReference type="AlphaFoldDB" id="C0P0B0"/>
<proteinExistence type="predicted"/>
<dbReference type="EMBL" id="GG663380">
    <property type="protein sequence ID" value="EEH02926.1"/>
    <property type="molecule type" value="Genomic_DNA"/>
</dbReference>
<gene>
    <name evidence="1" type="ORF">HCBG_08829</name>
</gene>
<protein>
    <submittedName>
        <fullName evidence="1">Uncharacterized protein</fullName>
    </submittedName>
</protein>
<evidence type="ECO:0000313" key="2">
    <source>
        <dbReference type="Proteomes" id="UP000001631"/>
    </source>
</evidence>
<accession>C0P0B0</accession>
<evidence type="ECO:0000313" key="1">
    <source>
        <dbReference type="EMBL" id="EEH02926.1"/>
    </source>
</evidence>
<organism evidence="1 2">
    <name type="scientific">Ajellomyces capsulatus (strain G186AR / H82 / ATCC MYA-2454 / RMSCC 2432)</name>
    <name type="common">Darling's disease fungus</name>
    <name type="synonym">Histoplasma capsulatum</name>
    <dbReference type="NCBI Taxonomy" id="447093"/>
    <lineage>
        <taxon>Eukaryota</taxon>
        <taxon>Fungi</taxon>
        <taxon>Dikarya</taxon>
        <taxon>Ascomycota</taxon>
        <taxon>Pezizomycotina</taxon>
        <taxon>Eurotiomycetes</taxon>
        <taxon>Eurotiomycetidae</taxon>
        <taxon>Onygenales</taxon>
        <taxon>Ajellomycetaceae</taxon>
        <taxon>Histoplasma</taxon>
    </lineage>
</organism>
<dbReference type="GeneID" id="69041845"/>
<dbReference type="RefSeq" id="XP_045283407.1">
    <property type="nucleotide sequence ID" value="XM_045435878.1"/>
</dbReference>